<dbReference type="AlphaFoldDB" id="A0A0E9PDF9"/>
<protein>
    <submittedName>
        <fullName evidence="1">Uncharacterized protein</fullName>
    </submittedName>
</protein>
<accession>A0A0E9PDF9</accession>
<organism evidence="1">
    <name type="scientific">Anguilla anguilla</name>
    <name type="common">European freshwater eel</name>
    <name type="synonym">Muraena anguilla</name>
    <dbReference type="NCBI Taxonomy" id="7936"/>
    <lineage>
        <taxon>Eukaryota</taxon>
        <taxon>Metazoa</taxon>
        <taxon>Chordata</taxon>
        <taxon>Craniata</taxon>
        <taxon>Vertebrata</taxon>
        <taxon>Euteleostomi</taxon>
        <taxon>Actinopterygii</taxon>
        <taxon>Neopterygii</taxon>
        <taxon>Teleostei</taxon>
        <taxon>Anguilliformes</taxon>
        <taxon>Anguillidae</taxon>
        <taxon>Anguilla</taxon>
    </lineage>
</organism>
<name>A0A0E9PDF9_ANGAN</name>
<dbReference type="EMBL" id="GBXM01105891">
    <property type="protein sequence ID" value="JAH02686.1"/>
    <property type="molecule type" value="Transcribed_RNA"/>
</dbReference>
<evidence type="ECO:0000313" key="1">
    <source>
        <dbReference type="EMBL" id="JAH02686.1"/>
    </source>
</evidence>
<reference evidence="1" key="1">
    <citation type="submission" date="2014-11" db="EMBL/GenBank/DDBJ databases">
        <authorList>
            <person name="Amaro Gonzalez C."/>
        </authorList>
    </citation>
    <scope>NUCLEOTIDE SEQUENCE</scope>
</reference>
<sequence length="22" mass="2493">MFDEESRTFGSFALINACKNVL</sequence>
<proteinExistence type="predicted"/>
<reference evidence="1" key="2">
    <citation type="journal article" date="2015" name="Fish Shellfish Immunol.">
        <title>Early steps in the European eel (Anguilla anguilla)-Vibrio vulnificus interaction in the gills: Role of the RtxA13 toxin.</title>
        <authorList>
            <person name="Callol A."/>
            <person name="Pajuelo D."/>
            <person name="Ebbesson L."/>
            <person name="Teles M."/>
            <person name="MacKenzie S."/>
            <person name="Amaro C."/>
        </authorList>
    </citation>
    <scope>NUCLEOTIDE SEQUENCE</scope>
</reference>